<organism evidence="2 3">
    <name type="scientific">Marssonina brunnea f. sp. multigermtubi (strain MB_m1)</name>
    <name type="common">Marssonina leaf spot fungus</name>
    <dbReference type="NCBI Taxonomy" id="1072389"/>
    <lineage>
        <taxon>Eukaryota</taxon>
        <taxon>Fungi</taxon>
        <taxon>Dikarya</taxon>
        <taxon>Ascomycota</taxon>
        <taxon>Pezizomycotina</taxon>
        <taxon>Leotiomycetes</taxon>
        <taxon>Helotiales</taxon>
        <taxon>Drepanopezizaceae</taxon>
        <taxon>Drepanopeziza</taxon>
    </lineage>
</organism>
<dbReference type="Proteomes" id="UP000006753">
    <property type="component" value="Unassembled WGS sequence"/>
</dbReference>
<reference evidence="2 3" key="1">
    <citation type="journal article" date="2012" name="BMC Genomics">
        <title>Sequencing the genome of Marssonina brunnea reveals fungus-poplar co-evolution.</title>
        <authorList>
            <person name="Zhu S."/>
            <person name="Cao Y.-Z."/>
            <person name="Jiang C."/>
            <person name="Tan B.-Y."/>
            <person name="Wang Z."/>
            <person name="Feng S."/>
            <person name="Zhang L."/>
            <person name="Su X.-H."/>
            <person name="Brejova B."/>
            <person name="Vinar T."/>
            <person name="Xu M."/>
            <person name="Wang M.-X."/>
            <person name="Zhang S.-G."/>
            <person name="Huang M.-R."/>
            <person name="Wu R."/>
            <person name="Zhou Y."/>
        </authorList>
    </citation>
    <scope>NUCLEOTIDE SEQUENCE [LARGE SCALE GENOMIC DNA]</scope>
    <source>
        <strain evidence="2 3">MB_m1</strain>
    </source>
</reference>
<evidence type="ECO:0000313" key="3">
    <source>
        <dbReference type="Proteomes" id="UP000006753"/>
    </source>
</evidence>
<feature type="transmembrane region" description="Helical" evidence="1">
    <location>
        <begin position="62"/>
        <end position="83"/>
    </location>
</feature>
<keyword evidence="1" id="KW-1133">Transmembrane helix</keyword>
<name>K1WGD8_MARBU</name>
<keyword evidence="3" id="KW-1185">Reference proteome</keyword>
<dbReference type="RefSeq" id="XP_007297790.1">
    <property type="nucleotide sequence ID" value="XM_007297728.1"/>
</dbReference>
<gene>
    <name evidence="2" type="ORF">MBM_09901</name>
</gene>
<dbReference type="KEGG" id="mbe:MBM_09901"/>
<proteinExistence type="predicted"/>
<dbReference type="EMBL" id="JH921477">
    <property type="protein sequence ID" value="EKD11931.1"/>
    <property type="molecule type" value="Genomic_DNA"/>
</dbReference>
<dbReference type="HOGENOM" id="CLU_1015911_0_0_1"/>
<evidence type="ECO:0000256" key="1">
    <source>
        <dbReference type="SAM" id="Phobius"/>
    </source>
</evidence>
<keyword evidence="1" id="KW-0812">Transmembrane</keyword>
<sequence>MYAPKSQLYAATILATQIQYTSTPVGTSFANITNEIRVADTTGTKCAARSPSDFQYHGRWDLGLLGLLVLTILVLMCLEQYFLTPVEPKRLDPVIGSGDPEAECEEAQGNGVRVEEPVGTEPMFARSMLLHGALFIAWFGFPNDAMGFRYDGLDGGWLKSSLAYPAVLMAVQSTNTLVGKNLPARLGERIGFPREQSESKAYAESDYQRSMVFPADCTRDEKVLLYLVEICADKLQMVLTEVSLSLEQDWVDFTMALFIVCRLGSVMDWADTAV</sequence>
<accession>K1WGD8</accession>
<dbReference type="GeneID" id="18765836"/>
<evidence type="ECO:0000313" key="2">
    <source>
        <dbReference type="EMBL" id="EKD11931.1"/>
    </source>
</evidence>
<dbReference type="OrthoDB" id="10397539at2759"/>
<keyword evidence="1" id="KW-0472">Membrane</keyword>
<dbReference type="AlphaFoldDB" id="K1WGD8"/>
<dbReference type="InParanoid" id="K1WGD8"/>
<protein>
    <submittedName>
        <fullName evidence="2">Uncharacterized protein</fullName>
    </submittedName>
</protein>